<dbReference type="SUPFAM" id="SSF53335">
    <property type="entry name" value="S-adenosyl-L-methionine-dependent methyltransferases"/>
    <property type="match status" value="1"/>
</dbReference>
<keyword evidence="2" id="KW-1133">Transmembrane helix</keyword>
<dbReference type="Gene3D" id="3.40.50.150">
    <property type="entry name" value="Vaccinia Virus protein VP39"/>
    <property type="match status" value="1"/>
</dbReference>
<reference evidence="3 4" key="1">
    <citation type="submission" date="2018-06" db="EMBL/GenBank/DDBJ databases">
        <title>Genomic Encyclopedia of Type Strains, Phase IV (KMG-IV): sequencing the most valuable type-strain genomes for metagenomic binning, comparative biology and taxonomic classification.</title>
        <authorList>
            <person name="Goeker M."/>
        </authorList>
    </citation>
    <scope>NUCLEOTIDE SEQUENCE [LARGE SCALE GENOMIC DNA]</scope>
    <source>
        <strain evidence="3 4">DSM 25532</strain>
    </source>
</reference>
<dbReference type="PANTHER" id="PTHR43317">
    <property type="entry name" value="THERMOSPERMINE SYNTHASE ACAULIS5"/>
    <property type="match status" value="1"/>
</dbReference>
<dbReference type="EMBL" id="QNRR01000002">
    <property type="protein sequence ID" value="RBP46193.1"/>
    <property type="molecule type" value="Genomic_DNA"/>
</dbReference>
<feature type="transmembrane region" description="Helical" evidence="2">
    <location>
        <begin position="117"/>
        <end position="141"/>
    </location>
</feature>
<name>A0A366HTE0_9BACT</name>
<dbReference type="AlphaFoldDB" id="A0A366HTE0"/>
<feature type="transmembrane region" description="Helical" evidence="2">
    <location>
        <begin position="179"/>
        <end position="199"/>
    </location>
</feature>
<keyword evidence="2" id="KW-0472">Membrane</keyword>
<accession>A0A366HTE0</accession>
<evidence type="ECO:0000256" key="2">
    <source>
        <dbReference type="SAM" id="Phobius"/>
    </source>
</evidence>
<organism evidence="3 4">
    <name type="scientific">Roseimicrobium gellanilyticum</name>
    <dbReference type="NCBI Taxonomy" id="748857"/>
    <lineage>
        <taxon>Bacteria</taxon>
        <taxon>Pseudomonadati</taxon>
        <taxon>Verrucomicrobiota</taxon>
        <taxon>Verrucomicrobiia</taxon>
        <taxon>Verrucomicrobiales</taxon>
        <taxon>Verrucomicrobiaceae</taxon>
        <taxon>Roseimicrobium</taxon>
    </lineage>
</organism>
<evidence type="ECO:0000256" key="1">
    <source>
        <dbReference type="ARBA" id="ARBA00023115"/>
    </source>
</evidence>
<dbReference type="RefSeq" id="WP_113957724.1">
    <property type="nucleotide sequence ID" value="NZ_QNRR01000002.1"/>
</dbReference>
<dbReference type="Pfam" id="PF01564">
    <property type="entry name" value="Spermine_synth"/>
    <property type="match status" value="1"/>
</dbReference>
<keyword evidence="1" id="KW-0620">Polyamine biosynthesis</keyword>
<proteinExistence type="predicted"/>
<dbReference type="PANTHER" id="PTHR43317:SF1">
    <property type="entry name" value="THERMOSPERMINE SYNTHASE ACAULIS5"/>
    <property type="match status" value="1"/>
</dbReference>
<feature type="transmembrane region" description="Helical" evidence="2">
    <location>
        <begin position="91"/>
        <end position="111"/>
    </location>
</feature>
<dbReference type="InterPro" id="IPR029063">
    <property type="entry name" value="SAM-dependent_MTases_sf"/>
</dbReference>
<dbReference type="SUPFAM" id="SSF103473">
    <property type="entry name" value="MFS general substrate transporter"/>
    <property type="match status" value="1"/>
</dbReference>
<feature type="transmembrane region" description="Helical" evidence="2">
    <location>
        <begin position="20"/>
        <end position="38"/>
    </location>
</feature>
<keyword evidence="4" id="KW-1185">Reference proteome</keyword>
<comment type="caution">
    <text evidence="3">The sequence shown here is derived from an EMBL/GenBank/DDBJ whole genome shotgun (WGS) entry which is preliminary data.</text>
</comment>
<feature type="transmembrane region" description="Helical" evidence="2">
    <location>
        <begin position="153"/>
        <end position="173"/>
    </location>
</feature>
<dbReference type="GO" id="GO:0006596">
    <property type="term" value="P:polyamine biosynthetic process"/>
    <property type="evidence" value="ECO:0007669"/>
    <property type="project" value="UniProtKB-KW"/>
</dbReference>
<dbReference type="CDD" id="cd02440">
    <property type="entry name" value="AdoMet_MTases"/>
    <property type="match status" value="1"/>
</dbReference>
<gene>
    <name evidence="3" type="ORF">DES53_102579</name>
</gene>
<evidence type="ECO:0000313" key="4">
    <source>
        <dbReference type="Proteomes" id="UP000253426"/>
    </source>
</evidence>
<dbReference type="InterPro" id="IPR036259">
    <property type="entry name" value="MFS_trans_sf"/>
</dbReference>
<protein>
    <submittedName>
        <fullName evidence="3">Spermine/spermidine synthase</fullName>
    </submittedName>
</protein>
<sequence>MTDASASSTSSSRRLTLRQAWLLSAATGFLSLAWEIVWMRLYNFTTSSRALAFGLMLGAYLLGLAVGSLWSRKWQRLGTDGTAPLGTLAGLISRANLVAFLVVPLVSWLVMVMWWPWTLLIVMGAAAALGTILPLICHLAIPPDAQAGQRMAGVYLANIIGSGLGSLLTGFVLMEWLPLVWLCTLLLLGGVVIAIALRLRAGMGAEVYSGYVVLLLIVPAIMLGYAGLWERLHYRDDYQWGMKFAKAIESRHGVILVDDKGTIYGNGAYDGSLEVFLKPDSWLVRPYYIAALHPKPKRVLVIGVSGGAWTQILAHHPDVEEVIGVEISDPYLRLIHDSPTVASLHHNPKVKLVIDDGRRWLKRNPNERFDLIMMNTTHHWREFASALLSREFLELAKSHLAEGGIVAWNTTESLRSAKTGLVVFPESITLMNFFVGSDAPLVMDKGRWRSLLERWRMDDVPVFDLTTQQGREDLEKCVAFPDFEGPWERSHHWRWQDRARIEARVGDAEIITDDNLGHEFDWRNW</sequence>
<keyword evidence="2" id="KW-0812">Transmembrane</keyword>
<feature type="transmembrane region" description="Helical" evidence="2">
    <location>
        <begin position="211"/>
        <end position="229"/>
    </location>
</feature>
<dbReference type="OrthoDB" id="117774at2"/>
<feature type="transmembrane region" description="Helical" evidence="2">
    <location>
        <begin position="50"/>
        <end position="70"/>
    </location>
</feature>
<dbReference type="Proteomes" id="UP000253426">
    <property type="component" value="Unassembled WGS sequence"/>
</dbReference>
<evidence type="ECO:0000313" key="3">
    <source>
        <dbReference type="EMBL" id="RBP46193.1"/>
    </source>
</evidence>